<dbReference type="Proteomes" id="UP001445335">
    <property type="component" value="Unassembled WGS sequence"/>
</dbReference>
<comment type="caution">
    <text evidence="2">The sequence shown here is derived from an EMBL/GenBank/DDBJ whole genome shotgun (WGS) entry which is preliminary data.</text>
</comment>
<gene>
    <name evidence="2" type="ORF">WJX81_002761</name>
</gene>
<sequence length="171" mass="18475">MQRSPKALAVEQELHRAHADSPELNALREENARLREAVKERLPTLSEDTRRAVLQQHAELCAQAQGVEAIPSLEAEVLPKDVPRGDDVSHEQPSHLSMAEPPASTAAVEQPAQPGATQEQTMDADEALPASSGTDWDDVAKGEAKVTLVAAQQPPTAERCSTPGPRTPSWW</sequence>
<name>A0AAW1QXT3_9CHLO</name>
<protein>
    <submittedName>
        <fullName evidence="2">Uncharacterized protein</fullName>
    </submittedName>
</protein>
<dbReference type="EMBL" id="JALJOU010000066">
    <property type="protein sequence ID" value="KAK9826365.1"/>
    <property type="molecule type" value="Genomic_DNA"/>
</dbReference>
<evidence type="ECO:0000313" key="3">
    <source>
        <dbReference type="Proteomes" id="UP001445335"/>
    </source>
</evidence>
<dbReference type="AlphaFoldDB" id="A0AAW1QXT3"/>
<organism evidence="2 3">
    <name type="scientific">Elliptochloris bilobata</name>
    <dbReference type="NCBI Taxonomy" id="381761"/>
    <lineage>
        <taxon>Eukaryota</taxon>
        <taxon>Viridiplantae</taxon>
        <taxon>Chlorophyta</taxon>
        <taxon>core chlorophytes</taxon>
        <taxon>Trebouxiophyceae</taxon>
        <taxon>Trebouxiophyceae incertae sedis</taxon>
        <taxon>Elliptochloris clade</taxon>
        <taxon>Elliptochloris</taxon>
    </lineage>
</organism>
<feature type="region of interest" description="Disordered" evidence="1">
    <location>
        <begin position="1"/>
        <end position="27"/>
    </location>
</feature>
<feature type="compositionally biased region" description="Basic and acidic residues" evidence="1">
    <location>
        <begin position="79"/>
        <end position="93"/>
    </location>
</feature>
<proteinExistence type="predicted"/>
<keyword evidence="3" id="KW-1185">Reference proteome</keyword>
<feature type="compositionally biased region" description="Basic and acidic residues" evidence="1">
    <location>
        <begin position="12"/>
        <end position="27"/>
    </location>
</feature>
<reference evidence="2 3" key="1">
    <citation type="journal article" date="2024" name="Nat. Commun.">
        <title>Phylogenomics reveals the evolutionary origins of lichenization in chlorophyte algae.</title>
        <authorList>
            <person name="Puginier C."/>
            <person name="Libourel C."/>
            <person name="Otte J."/>
            <person name="Skaloud P."/>
            <person name="Haon M."/>
            <person name="Grisel S."/>
            <person name="Petersen M."/>
            <person name="Berrin J.G."/>
            <person name="Delaux P.M."/>
            <person name="Dal Grande F."/>
            <person name="Keller J."/>
        </authorList>
    </citation>
    <scope>NUCLEOTIDE SEQUENCE [LARGE SCALE GENOMIC DNA]</scope>
    <source>
        <strain evidence="2 3">SAG 245.80</strain>
    </source>
</reference>
<accession>A0AAW1QXT3</accession>
<evidence type="ECO:0000256" key="1">
    <source>
        <dbReference type="SAM" id="MobiDB-lite"/>
    </source>
</evidence>
<evidence type="ECO:0000313" key="2">
    <source>
        <dbReference type="EMBL" id="KAK9826365.1"/>
    </source>
</evidence>
<feature type="region of interest" description="Disordered" evidence="1">
    <location>
        <begin position="79"/>
        <end position="171"/>
    </location>
</feature>